<dbReference type="Proteomes" id="UP000295367">
    <property type="component" value="Unassembled WGS sequence"/>
</dbReference>
<feature type="transmembrane region" description="Helical" evidence="8">
    <location>
        <begin position="139"/>
        <end position="161"/>
    </location>
</feature>
<protein>
    <recommendedName>
        <fullName evidence="8">Bcr/CflA family efflux transporter</fullName>
    </recommendedName>
</protein>
<dbReference type="Gene3D" id="1.20.1720.10">
    <property type="entry name" value="Multidrug resistance protein D"/>
    <property type="match status" value="1"/>
</dbReference>
<evidence type="ECO:0000256" key="6">
    <source>
        <dbReference type="ARBA" id="ARBA00022989"/>
    </source>
</evidence>
<dbReference type="PROSITE" id="PS50850">
    <property type="entry name" value="MFS"/>
    <property type="match status" value="1"/>
</dbReference>
<name>A0A4V2W219_9PROT</name>
<evidence type="ECO:0000256" key="8">
    <source>
        <dbReference type="RuleBase" id="RU365088"/>
    </source>
</evidence>
<keyword evidence="11" id="KW-1185">Reference proteome</keyword>
<dbReference type="InterPro" id="IPR011701">
    <property type="entry name" value="MFS"/>
</dbReference>
<dbReference type="GO" id="GO:0042910">
    <property type="term" value="F:xenobiotic transmembrane transporter activity"/>
    <property type="evidence" value="ECO:0007669"/>
    <property type="project" value="InterPro"/>
</dbReference>
<evidence type="ECO:0000256" key="7">
    <source>
        <dbReference type="ARBA" id="ARBA00023136"/>
    </source>
</evidence>
<keyword evidence="3 8" id="KW-0813">Transport</keyword>
<dbReference type="GO" id="GO:0015385">
    <property type="term" value="F:sodium:proton antiporter activity"/>
    <property type="evidence" value="ECO:0007669"/>
    <property type="project" value="TreeGrafter"/>
</dbReference>
<dbReference type="InterPro" id="IPR036259">
    <property type="entry name" value="MFS_trans_sf"/>
</dbReference>
<evidence type="ECO:0000313" key="10">
    <source>
        <dbReference type="EMBL" id="TCV86329.1"/>
    </source>
</evidence>
<reference evidence="10 11" key="1">
    <citation type="submission" date="2019-03" db="EMBL/GenBank/DDBJ databases">
        <title>Genomic Encyclopedia of Type Strains, Phase IV (KMG-IV): sequencing the most valuable type-strain genomes for metagenomic binning, comparative biology and taxonomic classification.</title>
        <authorList>
            <person name="Goeker M."/>
        </authorList>
    </citation>
    <scope>NUCLEOTIDE SEQUENCE [LARGE SCALE GENOMIC DNA]</scope>
    <source>
        <strain evidence="10 11">DSM 100309</strain>
    </source>
</reference>
<dbReference type="SUPFAM" id="SSF103473">
    <property type="entry name" value="MFS general substrate transporter"/>
    <property type="match status" value="1"/>
</dbReference>
<dbReference type="RefSeq" id="WP_124945162.1">
    <property type="nucleotide sequence ID" value="NZ_BHVT01000009.1"/>
</dbReference>
<comment type="similarity">
    <text evidence="2 8">Belongs to the major facilitator superfamily. Bcr/CmlA family.</text>
</comment>
<evidence type="ECO:0000256" key="4">
    <source>
        <dbReference type="ARBA" id="ARBA00022475"/>
    </source>
</evidence>
<dbReference type="GO" id="GO:0005886">
    <property type="term" value="C:plasma membrane"/>
    <property type="evidence" value="ECO:0007669"/>
    <property type="project" value="UniProtKB-SubCell"/>
</dbReference>
<accession>A0A4V2W219</accession>
<dbReference type="AlphaFoldDB" id="A0A4V2W219"/>
<feature type="transmembrane region" description="Helical" evidence="8">
    <location>
        <begin position="106"/>
        <end position="127"/>
    </location>
</feature>
<dbReference type="GO" id="GO:1990961">
    <property type="term" value="P:xenobiotic detoxification by transmembrane export across the plasma membrane"/>
    <property type="evidence" value="ECO:0007669"/>
    <property type="project" value="InterPro"/>
</dbReference>
<evidence type="ECO:0000259" key="9">
    <source>
        <dbReference type="PROSITE" id="PS50850"/>
    </source>
</evidence>
<keyword evidence="6 8" id="KW-1133">Transmembrane helix</keyword>
<dbReference type="Pfam" id="PF07690">
    <property type="entry name" value="MFS_1"/>
    <property type="match status" value="1"/>
</dbReference>
<feature type="transmembrane region" description="Helical" evidence="8">
    <location>
        <begin position="51"/>
        <end position="69"/>
    </location>
</feature>
<comment type="caution">
    <text evidence="10">The sequence shown here is derived from an EMBL/GenBank/DDBJ whole genome shotgun (WGS) entry which is preliminary data.</text>
</comment>
<keyword evidence="5 8" id="KW-0812">Transmembrane</keyword>
<feature type="transmembrane region" description="Helical" evidence="8">
    <location>
        <begin position="255"/>
        <end position="274"/>
    </location>
</feature>
<feature type="transmembrane region" description="Helical" evidence="8">
    <location>
        <begin position="286"/>
        <end position="306"/>
    </location>
</feature>
<dbReference type="EMBL" id="SMCO01000007">
    <property type="protein sequence ID" value="TCV86329.1"/>
    <property type="molecule type" value="Genomic_DNA"/>
</dbReference>
<feature type="transmembrane region" description="Helical" evidence="8">
    <location>
        <begin position="376"/>
        <end position="396"/>
    </location>
</feature>
<feature type="domain" description="Major facilitator superfamily (MFS) profile" evidence="9">
    <location>
        <begin position="15"/>
        <end position="397"/>
    </location>
</feature>
<evidence type="ECO:0000256" key="2">
    <source>
        <dbReference type="ARBA" id="ARBA00006236"/>
    </source>
</evidence>
<proteinExistence type="inferred from homology"/>
<comment type="caution">
    <text evidence="8">Lacks conserved residue(s) required for the propagation of feature annotation.</text>
</comment>
<dbReference type="PRINTS" id="PR01035">
    <property type="entry name" value="TCRTETA"/>
</dbReference>
<comment type="subcellular location">
    <subcellularLocation>
        <location evidence="8">Cell inner membrane</location>
        <topology evidence="8">Multi-pass membrane protein</topology>
    </subcellularLocation>
    <subcellularLocation>
        <location evidence="1">Cell membrane</location>
        <topology evidence="1">Multi-pass membrane protein</topology>
    </subcellularLocation>
</comment>
<keyword evidence="8" id="KW-0997">Cell inner membrane</keyword>
<dbReference type="PANTHER" id="PTHR23502">
    <property type="entry name" value="MAJOR FACILITATOR SUPERFAMILY"/>
    <property type="match status" value="1"/>
</dbReference>
<feature type="transmembrane region" description="Helical" evidence="8">
    <location>
        <begin position="167"/>
        <end position="189"/>
    </location>
</feature>
<sequence length="407" mass="44325">MTTHSTSSYRHRRTLTLLLAGLATLGPFSIDTYMPSFPAIGASLHISPLQLQQTLSVYLISFAVMMLFHGPFSDSFGRRPIILVSLLVFVLASIGCVFSYDINHLLIFRGIQGMSAGAGMVVGRAMIRDLFAGHEAQKLMSQVTMIFGISPAVAPVIGGWLHVWFGWHSVFVFLALFGLILFAFCFRYLPETLPEIGRQPFAAKPLLKNYRMVLSNRQFLFLAGTVSFNFAGFFLYIASAPVFVIQHLKLAENQFAWLFIPAVSGMIIGAFLSGKVAGRISAQETIKYAFMLLITAAGLNLGYNLVFPPSLPWAVLPVLLYGLGMSLAMPTISLLALDLYPLNRGLVSSMQGFAQTMLNAGVAGLASPFLSFSMVALAAGMGAFLLLGLFSWVNYLKVKGQEALCTN</sequence>
<dbReference type="CDD" id="cd17320">
    <property type="entry name" value="MFS_MdfA_MDR_like"/>
    <property type="match status" value="1"/>
</dbReference>
<feature type="transmembrane region" description="Helical" evidence="8">
    <location>
        <begin position="219"/>
        <end position="243"/>
    </location>
</feature>
<evidence type="ECO:0000256" key="5">
    <source>
        <dbReference type="ARBA" id="ARBA00022692"/>
    </source>
</evidence>
<dbReference type="InterPro" id="IPR020846">
    <property type="entry name" value="MFS_dom"/>
</dbReference>
<gene>
    <name evidence="10" type="ORF">EDC63_10716</name>
</gene>
<dbReference type="OrthoDB" id="9814303at2"/>
<evidence type="ECO:0000256" key="3">
    <source>
        <dbReference type="ARBA" id="ARBA00022448"/>
    </source>
</evidence>
<dbReference type="PANTHER" id="PTHR23502:SF132">
    <property type="entry name" value="POLYAMINE TRANSPORTER 2-RELATED"/>
    <property type="match status" value="1"/>
</dbReference>
<dbReference type="InterPro" id="IPR001958">
    <property type="entry name" value="Tet-R_TetA/multi-R_MdtG-like"/>
</dbReference>
<feature type="transmembrane region" description="Helical" evidence="8">
    <location>
        <begin position="352"/>
        <end position="370"/>
    </location>
</feature>
<organism evidence="10 11">
    <name type="scientific">Sulfurirhabdus autotrophica</name>
    <dbReference type="NCBI Taxonomy" id="1706046"/>
    <lineage>
        <taxon>Bacteria</taxon>
        <taxon>Pseudomonadati</taxon>
        <taxon>Pseudomonadota</taxon>
        <taxon>Betaproteobacteria</taxon>
        <taxon>Nitrosomonadales</taxon>
        <taxon>Sulfuricellaceae</taxon>
        <taxon>Sulfurirhabdus</taxon>
    </lineage>
</organism>
<dbReference type="NCBIfam" id="TIGR00710">
    <property type="entry name" value="efflux_Bcr_CflA"/>
    <property type="match status" value="1"/>
</dbReference>
<evidence type="ECO:0000313" key="11">
    <source>
        <dbReference type="Proteomes" id="UP000295367"/>
    </source>
</evidence>
<keyword evidence="7 8" id="KW-0472">Membrane</keyword>
<feature type="transmembrane region" description="Helical" evidence="8">
    <location>
        <begin position="318"/>
        <end position="340"/>
    </location>
</feature>
<feature type="transmembrane region" description="Helical" evidence="8">
    <location>
        <begin position="81"/>
        <end position="100"/>
    </location>
</feature>
<evidence type="ECO:0000256" key="1">
    <source>
        <dbReference type="ARBA" id="ARBA00004651"/>
    </source>
</evidence>
<keyword evidence="4" id="KW-1003">Cell membrane</keyword>
<dbReference type="InterPro" id="IPR004812">
    <property type="entry name" value="Efflux_drug-R_Bcr/CmlA"/>
</dbReference>